<evidence type="ECO:0000313" key="2">
    <source>
        <dbReference type="Proteomes" id="UP000466931"/>
    </source>
</evidence>
<protein>
    <submittedName>
        <fullName evidence="1">Uncharacterized protein</fullName>
    </submittedName>
</protein>
<evidence type="ECO:0000313" key="1">
    <source>
        <dbReference type="EMBL" id="BBZ34491.1"/>
    </source>
</evidence>
<organism evidence="1 2">
    <name type="scientific">Mycolicibacterium confluentis</name>
    <dbReference type="NCBI Taxonomy" id="28047"/>
    <lineage>
        <taxon>Bacteria</taxon>
        <taxon>Bacillati</taxon>
        <taxon>Actinomycetota</taxon>
        <taxon>Actinomycetes</taxon>
        <taxon>Mycobacteriales</taxon>
        <taxon>Mycobacteriaceae</taxon>
        <taxon>Mycolicibacterium</taxon>
    </lineage>
</organism>
<dbReference type="Proteomes" id="UP000466931">
    <property type="component" value="Chromosome"/>
</dbReference>
<dbReference type="EMBL" id="AP022612">
    <property type="protein sequence ID" value="BBZ34491.1"/>
    <property type="molecule type" value="Genomic_DNA"/>
</dbReference>
<dbReference type="AlphaFoldDB" id="A0A7I7Y013"/>
<keyword evidence="2" id="KW-1185">Reference proteome</keyword>
<reference evidence="1" key="2">
    <citation type="submission" date="2020-02" db="EMBL/GenBank/DDBJ databases">
        <authorList>
            <person name="Matsumoto Y."/>
            <person name="Motooka D."/>
            <person name="Nakamura S."/>
        </authorList>
    </citation>
    <scope>NUCLEOTIDE SEQUENCE</scope>
    <source>
        <strain evidence="1">JCM 13671</strain>
    </source>
</reference>
<reference evidence="1" key="1">
    <citation type="journal article" date="2019" name="Emerg. Microbes Infect.">
        <title>Comprehensive subspecies identification of 175 nontuberculous mycobacteria species based on 7547 genomic profiles.</title>
        <authorList>
            <person name="Matsumoto Y."/>
            <person name="Kinjo T."/>
            <person name="Motooka D."/>
            <person name="Nabeya D."/>
            <person name="Jung N."/>
            <person name="Uechi K."/>
            <person name="Horii T."/>
            <person name="Iida T."/>
            <person name="Fujita J."/>
            <person name="Nakamura S."/>
        </authorList>
    </citation>
    <scope>NUCLEOTIDE SEQUENCE [LARGE SCALE GENOMIC DNA]</scope>
    <source>
        <strain evidence="1">JCM 13671</strain>
    </source>
</reference>
<sequence>MDLIRLTTVGLQHAVTQHLAVSGQVAASLPAIGGTVSIVGTGMSEQEHDSALRLAAVHHAGM</sequence>
<accession>A0A7I7Y013</accession>
<dbReference type="RefSeq" id="WP_085147969.1">
    <property type="nucleotide sequence ID" value="NZ_AP022612.1"/>
</dbReference>
<gene>
    <name evidence="1" type="ORF">MCNF_30960</name>
</gene>
<name>A0A7I7Y013_9MYCO</name>
<proteinExistence type="predicted"/>